<evidence type="ECO:0000256" key="3">
    <source>
        <dbReference type="ARBA" id="ARBA00022448"/>
    </source>
</evidence>
<keyword evidence="5 9" id="KW-0999">Mitochondrion inner membrane</keyword>
<protein>
    <recommendedName>
        <fullName evidence="9">Mitochondrial pyruvate carrier</fullName>
    </recommendedName>
</protein>
<sequence>MAAAGSKFQAFLNHPAGPKTVFFWAPLMKWALVAAGLKDLSRPAEKLSVSQNVALTATGIIWVRYSLVITPVNYSLAAVNFFVGLSGLTQLVRVAKYVLALSPFPAKPGQGIIDIECSVHLRPTFVGRYTAHDPVVDPIIAKCDAVKIHMKNVQCPLRRLSLRLLLRGVSSSTPPAPENAPIAFAASPVKPPFS</sequence>
<proteinExistence type="inferred from homology"/>
<keyword evidence="3 9" id="KW-0813">Transport</keyword>
<dbReference type="Pfam" id="PF03650">
    <property type="entry name" value="MPC"/>
    <property type="match status" value="1"/>
</dbReference>
<keyword evidence="8" id="KW-0472">Membrane</keyword>
<keyword evidence="7 9" id="KW-0496">Mitochondrion</keyword>
<evidence type="ECO:0000256" key="6">
    <source>
        <dbReference type="ARBA" id="ARBA00022989"/>
    </source>
</evidence>
<reference evidence="10 11" key="1">
    <citation type="journal article" date="2019" name="New Phytol.">
        <title>Comparative genomics reveals unique wood-decay strategies and fruiting body development in the Schizophyllaceae.</title>
        <authorList>
            <person name="Almasi E."/>
            <person name="Sahu N."/>
            <person name="Krizsan K."/>
            <person name="Balint B."/>
            <person name="Kovacs G.M."/>
            <person name="Kiss B."/>
            <person name="Cseklye J."/>
            <person name="Drula E."/>
            <person name="Henrissat B."/>
            <person name="Nagy I."/>
            <person name="Chovatia M."/>
            <person name="Adam C."/>
            <person name="LaButti K."/>
            <person name="Lipzen A."/>
            <person name="Riley R."/>
            <person name="Grigoriev I.V."/>
            <person name="Nagy L.G."/>
        </authorList>
    </citation>
    <scope>NUCLEOTIDE SEQUENCE [LARGE SCALE GENOMIC DNA]</scope>
    <source>
        <strain evidence="10 11">NL-1724</strain>
    </source>
</reference>
<dbReference type="EMBL" id="VDMD01000001">
    <property type="protein sequence ID" value="TRM69744.1"/>
    <property type="molecule type" value="Genomic_DNA"/>
</dbReference>
<dbReference type="GO" id="GO:0006850">
    <property type="term" value="P:pyruvate import into mitochondria"/>
    <property type="evidence" value="ECO:0007669"/>
    <property type="project" value="InterPro"/>
</dbReference>
<gene>
    <name evidence="10" type="ORF">BD626DRAFT_544362</name>
</gene>
<keyword evidence="6" id="KW-1133">Transmembrane helix</keyword>
<dbReference type="InterPro" id="IPR005336">
    <property type="entry name" value="MPC"/>
</dbReference>
<evidence type="ECO:0000256" key="2">
    <source>
        <dbReference type="ARBA" id="ARBA00006416"/>
    </source>
</evidence>
<comment type="subcellular location">
    <subcellularLocation>
        <location evidence="1 9">Mitochondrion inner membrane</location>
        <topology evidence="1 9">Multi-pass membrane protein</topology>
    </subcellularLocation>
</comment>
<accession>A0A550CY69</accession>
<evidence type="ECO:0000256" key="9">
    <source>
        <dbReference type="RuleBase" id="RU363100"/>
    </source>
</evidence>
<keyword evidence="11" id="KW-1185">Reference proteome</keyword>
<evidence type="ECO:0000313" key="11">
    <source>
        <dbReference type="Proteomes" id="UP000320762"/>
    </source>
</evidence>
<dbReference type="AlphaFoldDB" id="A0A550CY69"/>
<evidence type="ECO:0000256" key="4">
    <source>
        <dbReference type="ARBA" id="ARBA00022692"/>
    </source>
</evidence>
<evidence type="ECO:0000256" key="7">
    <source>
        <dbReference type="ARBA" id="ARBA00023128"/>
    </source>
</evidence>
<name>A0A550CY69_9AGAR</name>
<organism evidence="10 11">
    <name type="scientific">Schizophyllum amplum</name>
    <dbReference type="NCBI Taxonomy" id="97359"/>
    <lineage>
        <taxon>Eukaryota</taxon>
        <taxon>Fungi</taxon>
        <taxon>Dikarya</taxon>
        <taxon>Basidiomycota</taxon>
        <taxon>Agaricomycotina</taxon>
        <taxon>Agaricomycetes</taxon>
        <taxon>Agaricomycetidae</taxon>
        <taxon>Agaricales</taxon>
        <taxon>Schizophyllaceae</taxon>
        <taxon>Schizophyllum</taxon>
    </lineage>
</organism>
<dbReference type="STRING" id="97359.A0A550CY69"/>
<dbReference type="GO" id="GO:0005743">
    <property type="term" value="C:mitochondrial inner membrane"/>
    <property type="evidence" value="ECO:0007669"/>
    <property type="project" value="UniProtKB-SubCell"/>
</dbReference>
<comment type="similarity">
    <text evidence="2 9">Belongs to the mitochondrial pyruvate carrier (MPC) (TC 2.A.105) family.</text>
</comment>
<dbReference type="OrthoDB" id="869189at2759"/>
<comment type="caution">
    <text evidence="10">The sequence shown here is derived from an EMBL/GenBank/DDBJ whole genome shotgun (WGS) entry which is preliminary data.</text>
</comment>
<dbReference type="Proteomes" id="UP000320762">
    <property type="component" value="Unassembled WGS sequence"/>
</dbReference>
<dbReference type="PANTHER" id="PTHR14154">
    <property type="entry name" value="UPF0041 BRAIN PROTEIN 44-RELATED"/>
    <property type="match status" value="1"/>
</dbReference>
<evidence type="ECO:0000256" key="5">
    <source>
        <dbReference type="ARBA" id="ARBA00022792"/>
    </source>
</evidence>
<evidence type="ECO:0000256" key="8">
    <source>
        <dbReference type="ARBA" id="ARBA00023136"/>
    </source>
</evidence>
<keyword evidence="4" id="KW-0812">Transmembrane</keyword>
<evidence type="ECO:0000313" key="10">
    <source>
        <dbReference type="EMBL" id="TRM69744.1"/>
    </source>
</evidence>
<evidence type="ECO:0000256" key="1">
    <source>
        <dbReference type="ARBA" id="ARBA00004448"/>
    </source>
</evidence>
<comment type="function">
    <text evidence="9">Mediates the uptake of pyruvate into mitochondria.</text>
</comment>